<evidence type="ECO:0000256" key="2">
    <source>
        <dbReference type="ARBA" id="ARBA00011066"/>
    </source>
</evidence>
<dbReference type="Pfam" id="PF00696">
    <property type="entry name" value="AA_kinase"/>
    <property type="match status" value="1"/>
</dbReference>
<dbReference type="EMBL" id="SNWX01000029">
    <property type="protein sequence ID" value="TDO78303.1"/>
    <property type="molecule type" value="Genomic_DNA"/>
</dbReference>
<dbReference type="InterPro" id="IPR003964">
    <property type="entry name" value="Carb_kinase"/>
</dbReference>
<dbReference type="Proteomes" id="UP000295064">
    <property type="component" value="Unassembled WGS sequence"/>
</dbReference>
<dbReference type="PANTHER" id="PTHR30409:SF1">
    <property type="entry name" value="CARBAMATE KINASE-RELATED"/>
    <property type="match status" value="1"/>
</dbReference>
<dbReference type="PRINTS" id="PR01469">
    <property type="entry name" value="CARBMTKINASE"/>
</dbReference>
<evidence type="ECO:0000256" key="7">
    <source>
        <dbReference type="ARBA" id="ARBA00022777"/>
    </source>
</evidence>
<evidence type="ECO:0000256" key="3">
    <source>
        <dbReference type="ARBA" id="ARBA00013070"/>
    </source>
</evidence>
<dbReference type="NCBIfam" id="TIGR00746">
    <property type="entry name" value="arcC"/>
    <property type="match status" value="1"/>
</dbReference>
<evidence type="ECO:0000256" key="4">
    <source>
        <dbReference type="ARBA" id="ARBA00022503"/>
    </source>
</evidence>
<dbReference type="OrthoDB" id="9766717at2"/>
<evidence type="ECO:0000256" key="10">
    <source>
        <dbReference type="NCBIfam" id="TIGR00746"/>
    </source>
</evidence>
<proteinExistence type="inferred from homology"/>
<dbReference type="SUPFAM" id="SSF53633">
    <property type="entry name" value="Carbamate kinase-like"/>
    <property type="match status" value="1"/>
</dbReference>
<dbReference type="GO" id="GO:0005524">
    <property type="term" value="F:ATP binding"/>
    <property type="evidence" value="ECO:0007669"/>
    <property type="project" value="UniProtKB-KW"/>
</dbReference>
<comment type="caution">
    <text evidence="13">The sequence shown here is derived from an EMBL/GenBank/DDBJ whole genome shotgun (WGS) entry which is preliminary data.</text>
</comment>
<dbReference type="InterPro" id="IPR023000">
    <property type="entry name" value="Shikimate_kinase_CS"/>
</dbReference>
<dbReference type="GO" id="GO:0005829">
    <property type="term" value="C:cytosol"/>
    <property type="evidence" value="ECO:0007669"/>
    <property type="project" value="TreeGrafter"/>
</dbReference>
<keyword evidence="4" id="KW-0056">Arginine metabolism</keyword>
<dbReference type="FunFam" id="3.40.1160.10:FF:000007">
    <property type="entry name" value="Carbamate kinase"/>
    <property type="match status" value="1"/>
</dbReference>
<dbReference type="InterPro" id="IPR036393">
    <property type="entry name" value="AceGlu_kinase-like_sf"/>
</dbReference>
<accession>A0A4R6LIJ2</accession>
<dbReference type="RefSeq" id="WP_133515956.1">
    <property type="nucleotide sequence ID" value="NZ_SNWX01000029.1"/>
</dbReference>
<dbReference type="AlphaFoldDB" id="A0A4R6LIJ2"/>
<keyword evidence="5 11" id="KW-0808">Transferase</keyword>
<dbReference type="PANTHER" id="PTHR30409">
    <property type="entry name" value="CARBAMATE KINASE"/>
    <property type="match status" value="1"/>
</dbReference>
<comment type="pathway">
    <text evidence="1">Metabolic intermediate metabolism; carbamoyl phosphate degradation; CO(2) and NH(3) from carbamoyl phosphate: step 1/1.</text>
</comment>
<comment type="catalytic activity">
    <reaction evidence="9">
        <text>hydrogencarbonate + NH4(+) + ATP = carbamoyl phosphate + ADP + H2O + H(+)</text>
        <dbReference type="Rhea" id="RHEA:10152"/>
        <dbReference type="ChEBI" id="CHEBI:15377"/>
        <dbReference type="ChEBI" id="CHEBI:15378"/>
        <dbReference type="ChEBI" id="CHEBI:17544"/>
        <dbReference type="ChEBI" id="CHEBI:28938"/>
        <dbReference type="ChEBI" id="CHEBI:30616"/>
        <dbReference type="ChEBI" id="CHEBI:58228"/>
        <dbReference type="ChEBI" id="CHEBI:456216"/>
        <dbReference type="EC" id="2.7.2.2"/>
    </reaction>
</comment>
<evidence type="ECO:0000256" key="11">
    <source>
        <dbReference type="PIRNR" id="PIRNR000723"/>
    </source>
</evidence>
<keyword evidence="6" id="KW-0547">Nucleotide-binding</keyword>
<evidence type="ECO:0000256" key="8">
    <source>
        <dbReference type="ARBA" id="ARBA00022840"/>
    </source>
</evidence>
<keyword evidence="8" id="KW-0067">ATP-binding</keyword>
<evidence type="ECO:0000259" key="12">
    <source>
        <dbReference type="Pfam" id="PF00696"/>
    </source>
</evidence>
<dbReference type="GO" id="GO:0008804">
    <property type="term" value="F:carbamate kinase activity"/>
    <property type="evidence" value="ECO:0007669"/>
    <property type="project" value="UniProtKB-UniRule"/>
</dbReference>
<dbReference type="InterPro" id="IPR001048">
    <property type="entry name" value="Asp/Glu/Uridylate_kinase"/>
</dbReference>
<feature type="domain" description="Aspartate/glutamate/uridylate kinase" evidence="12">
    <location>
        <begin position="2"/>
        <end position="291"/>
    </location>
</feature>
<dbReference type="PIRSF" id="PIRSF000723">
    <property type="entry name" value="Carbamate_kin"/>
    <property type="match status" value="1"/>
</dbReference>
<keyword evidence="7 11" id="KW-0418">Kinase</keyword>
<comment type="similarity">
    <text evidence="2 11">Belongs to the carbamate kinase family.</text>
</comment>
<dbReference type="NCBIfam" id="NF009007">
    <property type="entry name" value="PRK12352.1"/>
    <property type="match status" value="1"/>
</dbReference>
<protein>
    <recommendedName>
        <fullName evidence="3 10">Carbamate kinase</fullName>
    </recommendedName>
</protein>
<dbReference type="PROSITE" id="PS01128">
    <property type="entry name" value="SHIKIMATE_KINASE"/>
    <property type="match status" value="1"/>
</dbReference>
<dbReference type="CDD" id="cd04235">
    <property type="entry name" value="AAK_CK"/>
    <property type="match status" value="1"/>
</dbReference>
<evidence type="ECO:0000313" key="13">
    <source>
        <dbReference type="EMBL" id="TDO78303.1"/>
    </source>
</evidence>
<gene>
    <name evidence="13" type="ORF">DFR79_1298</name>
</gene>
<sequence>MRLTIALGGNAILKPGQKGKADEQMANVYQSCQQIGELAAAGHEIVITHGNGPQVGNILLQQASSIEIPALPLDFCGAQTQGFIGYMIQNSLLNVFKDRNINIHSTSVVTQVLVAEDDPAFKQPSKPVGPFFKQEHALKQERENGEKWIEDSGRGWRRVVPSPEPLKIMEKELINDLVEKNRIVIAAGGGGIPVVEKEDGFKGIEAVIDKDRAGCILAQNTNSDFFLILTDVDNVMINYGTAEEKALKEVSISEIEKHLAEGQFGKGSMAPKVESAVKFVREGGKKAVITSLDQVTAAVRGEAGTIIRKNKN</sequence>
<evidence type="ECO:0000256" key="6">
    <source>
        <dbReference type="ARBA" id="ARBA00022741"/>
    </source>
</evidence>
<evidence type="ECO:0000313" key="14">
    <source>
        <dbReference type="Proteomes" id="UP000295064"/>
    </source>
</evidence>
<organism evidence="13 14">
    <name type="scientific">Halanaerobium saccharolyticum</name>
    <dbReference type="NCBI Taxonomy" id="43595"/>
    <lineage>
        <taxon>Bacteria</taxon>
        <taxon>Bacillati</taxon>
        <taxon>Bacillota</taxon>
        <taxon>Clostridia</taxon>
        <taxon>Halanaerobiales</taxon>
        <taxon>Halanaerobiaceae</taxon>
        <taxon>Halanaerobium</taxon>
    </lineage>
</organism>
<reference evidence="13 14" key="1">
    <citation type="submission" date="2019-03" db="EMBL/GenBank/DDBJ databases">
        <title>Subsurface microbial communities from deep shales in Ohio and West Virginia, USA.</title>
        <authorList>
            <person name="Wrighton K."/>
        </authorList>
    </citation>
    <scope>NUCLEOTIDE SEQUENCE [LARGE SCALE GENOMIC DNA]</scope>
    <source>
        <strain evidence="13 14">MA284_T2</strain>
    </source>
</reference>
<name>A0A4R6LIJ2_9FIRM</name>
<evidence type="ECO:0000256" key="5">
    <source>
        <dbReference type="ARBA" id="ARBA00022679"/>
    </source>
</evidence>
<dbReference type="UniPathway" id="UPA00996">
    <property type="reaction ID" value="UER00366"/>
</dbReference>
<dbReference type="GO" id="GO:0019546">
    <property type="term" value="P:L-arginine deiminase pathway"/>
    <property type="evidence" value="ECO:0007669"/>
    <property type="project" value="TreeGrafter"/>
</dbReference>
<evidence type="ECO:0000256" key="9">
    <source>
        <dbReference type="ARBA" id="ARBA00048467"/>
    </source>
</evidence>
<evidence type="ECO:0000256" key="1">
    <source>
        <dbReference type="ARBA" id="ARBA00005118"/>
    </source>
</evidence>
<dbReference type="Gene3D" id="3.40.1160.10">
    <property type="entry name" value="Acetylglutamate kinase-like"/>
    <property type="match status" value="1"/>
</dbReference>